<organism evidence="2 3">
    <name type="scientific">Brachionus calyciflorus</name>
    <dbReference type="NCBI Taxonomy" id="104777"/>
    <lineage>
        <taxon>Eukaryota</taxon>
        <taxon>Metazoa</taxon>
        <taxon>Spiralia</taxon>
        <taxon>Gnathifera</taxon>
        <taxon>Rotifera</taxon>
        <taxon>Eurotatoria</taxon>
        <taxon>Monogononta</taxon>
        <taxon>Pseudotrocha</taxon>
        <taxon>Ploima</taxon>
        <taxon>Brachionidae</taxon>
        <taxon>Brachionus</taxon>
    </lineage>
</organism>
<dbReference type="Proteomes" id="UP000663879">
    <property type="component" value="Unassembled WGS sequence"/>
</dbReference>
<evidence type="ECO:0000256" key="1">
    <source>
        <dbReference type="SAM" id="MobiDB-lite"/>
    </source>
</evidence>
<name>A0A814P1R7_9BILA</name>
<dbReference type="AlphaFoldDB" id="A0A814P1R7"/>
<feature type="region of interest" description="Disordered" evidence="1">
    <location>
        <begin position="1"/>
        <end position="22"/>
    </location>
</feature>
<feature type="non-terminal residue" evidence="2">
    <location>
        <position position="1"/>
    </location>
</feature>
<protein>
    <submittedName>
        <fullName evidence="2">Uncharacterized protein</fullName>
    </submittedName>
</protein>
<proteinExistence type="predicted"/>
<dbReference type="EMBL" id="CAJNOC010007567">
    <property type="protein sequence ID" value="CAF1101237.1"/>
    <property type="molecule type" value="Genomic_DNA"/>
</dbReference>
<gene>
    <name evidence="2" type="ORF">OXX778_LOCUS21159</name>
</gene>
<feature type="region of interest" description="Disordered" evidence="1">
    <location>
        <begin position="115"/>
        <end position="134"/>
    </location>
</feature>
<evidence type="ECO:0000313" key="3">
    <source>
        <dbReference type="Proteomes" id="UP000663879"/>
    </source>
</evidence>
<sequence length="134" mass="15468">FCSPSQLEATRGNHFNTNETPRTNNNLEGYNFRLNKHLSVVSRPNIYTAINKLKEEEVDASLKFFRALKGDKAPPRNKLYVINDRRDLYIKYSIKVFDFAELEKKLDKIDECTDNDSAESLSDISTSDDQELSE</sequence>
<comment type="caution">
    <text evidence="2">The sequence shown here is derived from an EMBL/GenBank/DDBJ whole genome shotgun (WGS) entry which is preliminary data.</text>
</comment>
<keyword evidence="3" id="KW-1185">Reference proteome</keyword>
<accession>A0A814P1R7</accession>
<reference evidence="2" key="1">
    <citation type="submission" date="2021-02" db="EMBL/GenBank/DDBJ databases">
        <authorList>
            <person name="Nowell W R."/>
        </authorList>
    </citation>
    <scope>NUCLEOTIDE SEQUENCE</scope>
    <source>
        <strain evidence="2">Ploen Becks lab</strain>
    </source>
</reference>
<evidence type="ECO:0000313" key="2">
    <source>
        <dbReference type="EMBL" id="CAF1101237.1"/>
    </source>
</evidence>